<gene>
    <name evidence="1" type="ORF">FIA58_013755</name>
</gene>
<name>A0ABX0IYD0_9FLAO</name>
<keyword evidence="2" id="KW-1185">Reference proteome</keyword>
<dbReference type="RefSeq" id="WP_140963066.1">
    <property type="nucleotide sequence ID" value="NZ_VEVQ02000009.1"/>
</dbReference>
<accession>A0ABX0IYD0</accession>
<reference evidence="1 2" key="2">
    <citation type="submission" date="2019-05" db="EMBL/GenBank/DDBJ databases">
        <authorList>
            <person name="Lianzixin W."/>
        </authorList>
    </citation>
    <scope>NUCLEOTIDE SEQUENCE [LARGE SCALE GENOMIC DNA]</scope>
    <source>
        <strain evidence="1 2">EC11</strain>
    </source>
</reference>
<reference evidence="1 2" key="3">
    <citation type="submission" date="2020-02" db="EMBL/GenBank/DDBJ databases">
        <title>Flavobacterium profundi sp. nov., isolated from a deep-sea seamount.</title>
        <authorList>
            <person name="Zhang D.-C."/>
        </authorList>
    </citation>
    <scope>NUCLEOTIDE SEQUENCE [LARGE SCALE GENOMIC DNA]</scope>
    <source>
        <strain evidence="1 2">EC11</strain>
    </source>
</reference>
<comment type="caution">
    <text evidence="1">The sequence shown here is derived from an EMBL/GenBank/DDBJ whole genome shotgun (WGS) entry which is preliminary data.</text>
</comment>
<evidence type="ECO:0000313" key="1">
    <source>
        <dbReference type="EMBL" id="NHN26745.1"/>
    </source>
</evidence>
<dbReference type="EMBL" id="VEVQ02000009">
    <property type="protein sequence ID" value="NHN26745.1"/>
    <property type="molecule type" value="Genomic_DNA"/>
</dbReference>
<evidence type="ECO:0000313" key="2">
    <source>
        <dbReference type="Proteomes" id="UP000817854"/>
    </source>
</evidence>
<protein>
    <submittedName>
        <fullName evidence="1">Uncharacterized protein</fullName>
    </submittedName>
</protein>
<proteinExistence type="predicted"/>
<organism evidence="1 2">
    <name type="scientific">Flavobacterium jejuense</name>
    <dbReference type="NCBI Taxonomy" id="1544455"/>
    <lineage>
        <taxon>Bacteria</taxon>
        <taxon>Pseudomonadati</taxon>
        <taxon>Bacteroidota</taxon>
        <taxon>Flavobacteriia</taxon>
        <taxon>Flavobacteriales</taxon>
        <taxon>Flavobacteriaceae</taxon>
        <taxon>Flavobacterium</taxon>
    </lineage>
</organism>
<dbReference type="Proteomes" id="UP000817854">
    <property type="component" value="Unassembled WGS sequence"/>
</dbReference>
<reference evidence="2" key="1">
    <citation type="submission" date="2019-05" db="EMBL/GenBank/DDBJ databases">
        <title>Flavobacterium profundi sp. nov., isolated from a deep-sea seamount.</title>
        <authorList>
            <person name="Zhang D.-C."/>
        </authorList>
    </citation>
    <scope>NUCLEOTIDE SEQUENCE [LARGE SCALE GENOMIC DNA]</scope>
    <source>
        <strain evidence="2">EC11</strain>
    </source>
</reference>
<sequence length="162" mass="19149">MKKLYYYWKIGDVIPQSGFFNENDKPNLSQLITEPYLHKPIVVNDVVIEGITEEELVINSKKEIINGIKLKYEFHRENGWKAYQEFRAKVVSDIYDGLITELEAFLIEANLKVAYDRISQNGDWKTARYELLQVSPYPPFVEPYYNLAMDYINNYITNNYED</sequence>